<protein>
    <submittedName>
        <fullName evidence="11">MFS transporter</fullName>
    </submittedName>
</protein>
<keyword evidence="8 9" id="KW-0472">Membrane</keyword>
<evidence type="ECO:0000256" key="9">
    <source>
        <dbReference type="SAM" id="Phobius"/>
    </source>
</evidence>
<keyword evidence="4" id="KW-1003">Cell membrane</keyword>
<evidence type="ECO:0000256" key="5">
    <source>
        <dbReference type="ARBA" id="ARBA00022597"/>
    </source>
</evidence>
<name>A0A919WHK3_9BACI</name>
<dbReference type="PROSITE" id="PS50850">
    <property type="entry name" value="MFS"/>
    <property type="match status" value="1"/>
</dbReference>
<dbReference type="Proteomes" id="UP000682111">
    <property type="component" value="Unassembled WGS sequence"/>
</dbReference>
<dbReference type="SUPFAM" id="SSF103473">
    <property type="entry name" value="MFS general substrate transporter"/>
    <property type="match status" value="1"/>
</dbReference>
<dbReference type="EMBL" id="BORC01000002">
    <property type="protein sequence ID" value="GIN61877.1"/>
    <property type="molecule type" value="Genomic_DNA"/>
</dbReference>
<organism evidence="11 12">
    <name type="scientific">Robertmurraya siralis</name>
    <dbReference type="NCBI Taxonomy" id="77777"/>
    <lineage>
        <taxon>Bacteria</taxon>
        <taxon>Bacillati</taxon>
        <taxon>Bacillota</taxon>
        <taxon>Bacilli</taxon>
        <taxon>Bacillales</taxon>
        <taxon>Bacillaceae</taxon>
        <taxon>Robertmurraya</taxon>
    </lineage>
</organism>
<comment type="similarity">
    <text evidence="2">Belongs to the major facilitator superfamily. Set transporter family.</text>
</comment>
<feature type="transmembrane region" description="Helical" evidence="9">
    <location>
        <begin position="265"/>
        <end position="287"/>
    </location>
</feature>
<feature type="transmembrane region" description="Helical" evidence="9">
    <location>
        <begin position="130"/>
        <end position="150"/>
    </location>
</feature>
<feature type="transmembrane region" description="Helical" evidence="9">
    <location>
        <begin position="240"/>
        <end position="259"/>
    </location>
</feature>
<dbReference type="InterPro" id="IPR020846">
    <property type="entry name" value="MFS_dom"/>
</dbReference>
<proteinExistence type="inferred from homology"/>
<gene>
    <name evidence="11" type="ORF">J27TS8_18700</name>
</gene>
<comment type="subcellular location">
    <subcellularLocation>
        <location evidence="1">Cell membrane</location>
        <topology evidence="1">Multi-pass membrane protein</topology>
    </subcellularLocation>
</comment>
<feature type="transmembrane region" description="Helical" evidence="9">
    <location>
        <begin position="37"/>
        <end position="55"/>
    </location>
</feature>
<reference evidence="11" key="1">
    <citation type="submission" date="2021-03" db="EMBL/GenBank/DDBJ databases">
        <title>Antimicrobial resistance genes in bacteria isolated from Japanese honey, and their potential for conferring macrolide and lincosamide resistance in the American foulbrood pathogen Paenibacillus larvae.</title>
        <authorList>
            <person name="Okamoto M."/>
            <person name="Kumagai M."/>
            <person name="Kanamori H."/>
            <person name="Takamatsu D."/>
        </authorList>
    </citation>
    <scope>NUCLEOTIDE SEQUENCE</scope>
    <source>
        <strain evidence="11">J27TS8</strain>
    </source>
</reference>
<feature type="transmembrane region" description="Helical" evidence="9">
    <location>
        <begin position="330"/>
        <end position="348"/>
    </location>
</feature>
<dbReference type="Gene3D" id="1.20.1250.20">
    <property type="entry name" value="MFS general substrate transporter like domains"/>
    <property type="match status" value="2"/>
</dbReference>
<dbReference type="PANTHER" id="PTHR23535:SF2">
    <property type="entry name" value="SUGAR EFFLUX TRANSPORTER A-RELATED"/>
    <property type="match status" value="1"/>
</dbReference>
<evidence type="ECO:0000259" key="10">
    <source>
        <dbReference type="PROSITE" id="PS50850"/>
    </source>
</evidence>
<dbReference type="Pfam" id="PF07690">
    <property type="entry name" value="MFS_1"/>
    <property type="match status" value="1"/>
</dbReference>
<keyword evidence="6 9" id="KW-0812">Transmembrane</keyword>
<comment type="caution">
    <text evidence="11">The sequence shown here is derived from an EMBL/GenBank/DDBJ whole genome shotgun (WGS) entry which is preliminary data.</text>
</comment>
<feature type="transmembrane region" description="Helical" evidence="9">
    <location>
        <begin position="175"/>
        <end position="193"/>
    </location>
</feature>
<sequence>MTNASFGIFMTVMAVGGVVISSYIAKRSDTKTSRRTLLLLTSLTGILGYTSFAFLRDYAALLITAFVLLGTTAAAVPQLWAYARDALKAAHIASEETPFVMNVFRMFFALSWTIGPALGSWLLIMIGFKGLFLFVAAGYLLAFLTIFFFLKNIETQTKARKESLPVMNYLSRPHILANLAAALLLAAATSIHMLNVPQFVTKVLDGTEVDVGVIFSVPPIFEVPFMIVLGILATKMDNGLLVKVGFFIAFTYFLLFSLVTETWQIYPLQILSAAQVSITAGIAISYFQDFIPMAQGTATTLYMNVTQIGQTVGYLLFGFISTFINYGNLILIYSAFAGLGFLFLVFFGKQKFNVEMVNTKEHRL</sequence>
<keyword evidence="7 9" id="KW-1133">Transmembrane helix</keyword>
<dbReference type="GO" id="GO:0005886">
    <property type="term" value="C:plasma membrane"/>
    <property type="evidence" value="ECO:0007669"/>
    <property type="project" value="UniProtKB-SubCell"/>
</dbReference>
<feature type="domain" description="Major facilitator superfamily (MFS) profile" evidence="10">
    <location>
        <begin position="1"/>
        <end position="352"/>
    </location>
</feature>
<evidence type="ECO:0000256" key="7">
    <source>
        <dbReference type="ARBA" id="ARBA00022989"/>
    </source>
</evidence>
<feature type="transmembrane region" description="Helical" evidence="9">
    <location>
        <begin position="103"/>
        <end position="124"/>
    </location>
</feature>
<evidence type="ECO:0000256" key="8">
    <source>
        <dbReference type="ARBA" id="ARBA00023136"/>
    </source>
</evidence>
<feature type="transmembrane region" description="Helical" evidence="9">
    <location>
        <begin position="213"/>
        <end position="233"/>
    </location>
</feature>
<dbReference type="AlphaFoldDB" id="A0A919WHK3"/>
<evidence type="ECO:0000313" key="12">
    <source>
        <dbReference type="Proteomes" id="UP000682111"/>
    </source>
</evidence>
<evidence type="ECO:0000256" key="4">
    <source>
        <dbReference type="ARBA" id="ARBA00022475"/>
    </source>
</evidence>
<feature type="transmembrane region" description="Helical" evidence="9">
    <location>
        <begin position="299"/>
        <end position="324"/>
    </location>
</feature>
<evidence type="ECO:0000313" key="11">
    <source>
        <dbReference type="EMBL" id="GIN61877.1"/>
    </source>
</evidence>
<dbReference type="InterPro" id="IPR036259">
    <property type="entry name" value="MFS_trans_sf"/>
</dbReference>
<keyword evidence="5" id="KW-0762">Sugar transport</keyword>
<dbReference type="InterPro" id="IPR011701">
    <property type="entry name" value="MFS"/>
</dbReference>
<keyword evidence="12" id="KW-1185">Reference proteome</keyword>
<keyword evidence="3" id="KW-0813">Transport</keyword>
<dbReference type="PANTHER" id="PTHR23535">
    <property type="entry name" value="SUGAR EFFLUX TRANSPORTER A-RELATED"/>
    <property type="match status" value="1"/>
</dbReference>
<evidence type="ECO:0000256" key="3">
    <source>
        <dbReference type="ARBA" id="ARBA00022448"/>
    </source>
</evidence>
<feature type="transmembrane region" description="Helical" evidence="9">
    <location>
        <begin position="6"/>
        <end position="25"/>
    </location>
</feature>
<accession>A0A919WHK3</accession>
<evidence type="ECO:0000256" key="6">
    <source>
        <dbReference type="ARBA" id="ARBA00022692"/>
    </source>
</evidence>
<dbReference type="CDD" id="cd17471">
    <property type="entry name" value="MFS_Set"/>
    <property type="match status" value="1"/>
</dbReference>
<evidence type="ECO:0000256" key="1">
    <source>
        <dbReference type="ARBA" id="ARBA00004651"/>
    </source>
</evidence>
<dbReference type="GO" id="GO:0022857">
    <property type="term" value="F:transmembrane transporter activity"/>
    <property type="evidence" value="ECO:0007669"/>
    <property type="project" value="InterPro"/>
</dbReference>
<evidence type="ECO:0000256" key="2">
    <source>
        <dbReference type="ARBA" id="ARBA00006523"/>
    </source>
</evidence>
<feature type="transmembrane region" description="Helical" evidence="9">
    <location>
        <begin position="61"/>
        <end position="82"/>
    </location>
</feature>